<reference evidence="2" key="1">
    <citation type="submission" date="2010-06" db="EMBL/GenBank/DDBJ databases">
        <authorList>
            <person name="Jiang H."/>
            <person name="Abraham K."/>
            <person name="Ali S."/>
            <person name="Alsbrooks S.L."/>
            <person name="Anim B.N."/>
            <person name="Anosike U.S."/>
            <person name="Attaway T."/>
            <person name="Bandaranaike D.P."/>
            <person name="Battles P.K."/>
            <person name="Bell S.N."/>
            <person name="Bell A.V."/>
            <person name="Beltran B."/>
            <person name="Bickham C."/>
            <person name="Bustamante Y."/>
            <person name="Caleb T."/>
            <person name="Canada A."/>
            <person name="Cardenas V."/>
            <person name="Carter K."/>
            <person name="Chacko J."/>
            <person name="Chandrabose M.N."/>
            <person name="Chavez D."/>
            <person name="Chavez A."/>
            <person name="Chen L."/>
            <person name="Chu H.-S."/>
            <person name="Claassen K.J."/>
            <person name="Cockrell R."/>
            <person name="Collins M."/>
            <person name="Cooper J.A."/>
            <person name="Cree A."/>
            <person name="Curry S.M."/>
            <person name="Da Y."/>
            <person name="Dao M.D."/>
            <person name="Das B."/>
            <person name="Davila M.-L."/>
            <person name="Davy-Carroll L."/>
            <person name="Denson S."/>
            <person name="Dinh H."/>
            <person name="Ebong V.E."/>
            <person name="Edwards J.R."/>
            <person name="Egan A."/>
            <person name="El-Daye J."/>
            <person name="Escobedo L."/>
            <person name="Fernandez S."/>
            <person name="Fernando P.R."/>
            <person name="Flagg N."/>
            <person name="Forbes L.D."/>
            <person name="Fowler R.G."/>
            <person name="Fu Q."/>
            <person name="Gabisi R.A."/>
            <person name="Ganer J."/>
            <person name="Garbino Pronczuk A."/>
            <person name="Garcia R.M."/>
            <person name="Garner T."/>
            <person name="Garrett T.E."/>
            <person name="Gonzalez D.A."/>
            <person name="Hamid H."/>
            <person name="Hawkins E.S."/>
            <person name="Hirani K."/>
            <person name="Hogues M.E."/>
            <person name="Hollins B."/>
            <person name="Hsiao C.-H."/>
            <person name="Jabil R."/>
            <person name="James M.L."/>
            <person name="Jhangiani S.N."/>
            <person name="Johnson B."/>
            <person name="Johnson Q."/>
            <person name="Joshi V."/>
            <person name="Kalu J.B."/>
            <person name="Kam C."/>
            <person name="Kashfia A."/>
            <person name="Keebler J."/>
            <person name="Kisamo H."/>
            <person name="Kovar C.L."/>
            <person name="Lago L.A."/>
            <person name="Lai C.-Y."/>
            <person name="Laidlaw J."/>
            <person name="Lara F."/>
            <person name="Le T.-K."/>
            <person name="Lee S.L."/>
            <person name="Legall F.H."/>
            <person name="Lemon S.J."/>
            <person name="Lewis L.R."/>
            <person name="Li B."/>
            <person name="Liu Y."/>
            <person name="Liu Y.-S."/>
            <person name="Lopez J."/>
            <person name="Lozado R.J."/>
            <person name="Lu J."/>
            <person name="Madu R.C."/>
            <person name="Maheshwari M."/>
            <person name="Maheshwari R."/>
            <person name="Malloy K."/>
            <person name="Martinez E."/>
            <person name="Mathew T."/>
            <person name="Mercado I.C."/>
            <person name="Mercado C."/>
            <person name="Meyer B."/>
            <person name="Montgomery K."/>
            <person name="Morgan M.B."/>
            <person name="Munidasa M."/>
            <person name="Nazareth L.V."/>
            <person name="Nelson J."/>
            <person name="Ng B.M."/>
            <person name="Nguyen N.B."/>
            <person name="Nguyen P.Q."/>
            <person name="Nguyen T."/>
            <person name="Obregon M."/>
            <person name="Okwuonu G.O."/>
            <person name="Onwere C.G."/>
            <person name="Orozco G."/>
            <person name="Parra A."/>
            <person name="Patel S."/>
            <person name="Patil S."/>
            <person name="Perez A."/>
            <person name="Perez Y."/>
            <person name="Pham C."/>
            <person name="Primus E.L."/>
            <person name="Pu L.-L."/>
            <person name="Puazo M."/>
            <person name="Qin X."/>
            <person name="Quiroz J.B."/>
            <person name="Reese J."/>
            <person name="Richards S."/>
            <person name="Rives C.M."/>
            <person name="Robberts R."/>
            <person name="Ruiz S.J."/>
            <person name="Ruiz M.J."/>
            <person name="Santibanez J."/>
            <person name="Schneider B.W."/>
            <person name="Sisson I."/>
            <person name="Smith M."/>
            <person name="Sodergren E."/>
            <person name="Song X.-Z."/>
            <person name="Song B.B."/>
            <person name="Summersgill H."/>
            <person name="Thelus R."/>
            <person name="Thornton R.D."/>
            <person name="Trejos Z.Y."/>
            <person name="Usmani K."/>
            <person name="Vattathil S."/>
            <person name="Villasana D."/>
            <person name="Walker D.L."/>
            <person name="Wang S."/>
            <person name="Wang K."/>
            <person name="White C.S."/>
            <person name="Williams A.C."/>
            <person name="Williamson J."/>
            <person name="Wilson K."/>
            <person name="Woghiren I.O."/>
            <person name="Woodworth J.R."/>
            <person name="Worley K.C."/>
            <person name="Wright R.A."/>
            <person name="Wu W."/>
            <person name="Young L."/>
            <person name="Zhang L."/>
            <person name="Zhang J."/>
            <person name="Zhu Y."/>
            <person name="Muzny D.M."/>
            <person name="Weinstock G."/>
            <person name="Gibbs R.A."/>
        </authorList>
    </citation>
    <scope>NUCLEOTIDE SEQUENCE [LARGE SCALE GENOMIC DNA]</scope>
    <source>
        <strain evidence="2">LSR1</strain>
    </source>
</reference>
<evidence type="ECO:0000313" key="2">
    <source>
        <dbReference type="Proteomes" id="UP000007819"/>
    </source>
</evidence>
<dbReference type="KEGG" id="api:115033219"/>
<dbReference type="Proteomes" id="UP000007819">
    <property type="component" value="Chromosome X"/>
</dbReference>
<protein>
    <submittedName>
        <fullName evidence="1">Uncharacterized protein</fullName>
    </submittedName>
</protein>
<dbReference type="RefSeq" id="XP_029341270.1">
    <property type="nucleotide sequence ID" value="XM_029485410.1"/>
</dbReference>
<dbReference type="OrthoDB" id="6629573at2759"/>
<reference evidence="1" key="2">
    <citation type="submission" date="2022-06" db="UniProtKB">
        <authorList>
            <consortium name="EnsemblMetazoa"/>
        </authorList>
    </citation>
    <scope>IDENTIFICATION</scope>
</reference>
<evidence type="ECO:0000313" key="1">
    <source>
        <dbReference type="EnsemblMetazoa" id="XP_029341270.1"/>
    </source>
</evidence>
<proteinExistence type="predicted"/>
<sequence length="167" mass="19441">MTLGDDDLAAIQLLPYLFNPVNIKIPKKTTGNNVIKYSMRRPTKLEQACAVIVHITNINDLKTTHEEKVNRAFNCGLTVQPYVAIVGNLEEINNTISYYTVINDIYYKLETPIKALDICFKSFHSFNLEYPQEAEQLWWFIQDYFFKINNNLKKKFISVQSLIKDLQ</sequence>
<organism evidence="1 2">
    <name type="scientific">Acyrthosiphon pisum</name>
    <name type="common">Pea aphid</name>
    <dbReference type="NCBI Taxonomy" id="7029"/>
    <lineage>
        <taxon>Eukaryota</taxon>
        <taxon>Metazoa</taxon>
        <taxon>Ecdysozoa</taxon>
        <taxon>Arthropoda</taxon>
        <taxon>Hexapoda</taxon>
        <taxon>Insecta</taxon>
        <taxon>Pterygota</taxon>
        <taxon>Neoptera</taxon>
        <taxon>Paraneoptera</taxon>
        <taxon>Hemiptera</taxon>
        <taxon>Sternorrhyncha</taxon>
        <taxon>Aphidomorpha</taxon>
        <taxon>Aphidoidea</taxon>
        <taxon>Aphididae</taxon>
        <taxon>Macrosiphini</taxon>
        <taxon>Acyrthosiphon</taxon>
    </lineage>
</organism>
<keyword evidence="2" id="KW-1185">Reference proteome</keyword>
<dbReference type="EnsemblMetazoa" id="XM_029485410.1">
    <property type="protein sequence ID" value="XP_029341270.1"/>
    <property type="gene ID" value="LOC115033219"/>
</dbReference>
<accession>A0A8R2JLI0</accession>
<dbReference type="AlphaFoldDB" id="A0A8R2JLI0"/>
<name>A0A8R2JLI0_ACYPI</name>
<dbReference type="GeneID" id="115033219"/>